<keyword evidence="10" id="KW-1185">Reference proteome</keyword>
<feature type="chain" id="PRO_5045686416" description="Type II/III secretion system secretin-like domain-containing protein" evidence="7">
    <location>
        <begin position="29"/>
        <end position="952"/>
    </location>
</feature>
<feature type="domain" description="Type II/III secretion system secretin-like" evidence="8">
    <location>
        <begin position="702"/>
        <end position="904"/>
    </location>
</feature>
<evidence type="ECO:0000259" key="8">
    <source>
        <dbReference type="Pfam" id="PF00263"/>
    </source>
</evidence>
<evidence type="ECO:0000256" key="5">
    <source>
        <dbReference type="SAM" id="Coils"/>
    </source>
</evidence>
<name>A0ABU4WF07_9BACT</name>
<dbReference type="PROSITE" id="PS51257">
    <property type="entry name" value="PROKAR_LIPOPROTEIN"/>
    <property type="match status" value="1"/>
</dbReference>
<dbReference type="Pfam" id="PF00263">
    <property type="entry name" value="Secretin"/>
    <property type="match status" value="1"/>
</dbReference>
<proteinExistence type="inferred from homology"/>
<organism evidence="9 10">
    <name type="scientific">Intestinicryptomonas porci</name>
    <dbReference type="NCBI Taxonomy" id="2926320"/>
    <lineage>
        <taxon>Bacteria</taxon>
        <taxon>Pseudomonadati</taxon>
        <taxon>Verrucomicrobiota</taxon>
        <taxon>Opitutia</taxon>
        <taxon>Opitutales</taxon>
        <taxon>Intestinicryptomonaceae</taxon>
        <taxon>Intestinicryptomonas</taxon>
    </lineage>
</organism>
<comment type="caution">
    <text evidence="9">The sequence shown here is derived from an EMBL/GenBank/DDBJ whole genome shotgun (WGS) entry which is preliminary data.</text>
</comment>
<evidence type="ECO:0000256" key="1">
    <source>
        <dbReference type="ARBA" id="ARBA00004370"/>
    </source>
</evidence>
<dbReference type="SUPFAM" id="SSF48452">
    <property type="entry name" value="TPR-like"/>
    <property type="match status" value="1"/>
</dbReference>
<keyword evidence="2 7" id="KW-0732">Signal</keyword>
<evidence type="ECO:0000256" key="2">
    <source>
        <dbReference type="ARBA" id="ARBA00022729"/>
    </source>
</evidence>
<feature type="region of interest" description="Disordered" evidence="6">
    <location>
        <begin position="511"/>
        <end position="536"/>
    </location>
</feature>
<evidence type="ECO:0000256" key="3">
    <source>
        <dbReference type="ARBA" id="ARBA00023136"/>
    </source>
</evidence>
<gene>
    <name evidence="9" type="ORF">MOX91_01125</name>
</gene>
<dbReference type="PANTHER" id="PTHR30332">
    <property type="entry name" value="PROBABLE GENERAL SECRETION PATHWAY PROTEIN D"/>
    <property type="match status" value="1"/>
</dbReference>
<evidence type="ECO:0000313" key="9">
    <source>
        <dbReference type="EMBL" id="MDX8414789.1"/>
    </source>
</evidence>
<feature type="signal peptide" evidence="7">
    <location>
        <begin position="1"/>
        <end position="28"/>
    </location>
</feature>
<dbReference type="Proteomes" id="UP001275932">
    <property type="component" value="Unassembled WGS sequence"/>
</dbReference>
<feature type="coiled-coil region" evidence="5">
    <location>
        <begin position="74"/>
        <end position="173"/>
    </location>
</feature>
<accession>A0ABU4WF07</accession>
<reference evidence="9 10" key="1">
    <citation type="submission" date="2022-03" db="EMBL/GenBank/DDBJ databases">
        <title>Novel taxa within the pig intestine.</title>
        <authorList>
            <person name="Wylensek D."/>
            <person name="Bishof K."/>
            <person name="Afrizal A."/>
            <person name="Clavel T."/>
        </authorList>
    </citation>
    <scope>NUCLEOTIDE SEQUENCE [LARGE SCALE GENOMIC DNA]</scope>
    <source>
        <strain evidence="9 10">CLA-KB-P66</strain>
    </source>
</reference>
<dbReference type="PANTHER" id="PTHR30332:SF24">
    <property type="entry name" value="SECRETIN GSPD-RELATED"/>
    <property type="match status" value="1"/>
</dbReference>
<dbReference type="RefSeq" id="WP_370396236.1">
    <property type="nucleotide sequence ID" value="NZ_JALBUT010000001.1"/>
</dbReference>
<dbReference type="InterPro" id="IPR004846">
    <property type="entry name" value="T2SS/T3SS_dom"/>
</dbReference>
<protein>
    <recommendedName>
        <fullName evidence="8">Type II/III secretion system secretin-like domain-containing protein</fullName>
    </recommendedName>
</protein>
<sequence length="952" mass="101788">MKNKISHKKVAFATALVASMAYACSAFAQGAGDNQEQKLQLMIAAVDARDKGDLEISKQNLEGLLKISPDDKRVQKLLSEVNAEIEAAAKAKAEAEAAAKAELEAKAKAEAEAKAAAEKAIAEEKAAAEAKAAEEAKVAEAKAAEEKEAAEKAAAEQAKLDEVQNAMEAEQRKQALTIGSVFEMIEEAYDQADNGRFDDALVILAEGEAKLPEVANADGARQQIKEARADIAKSRAKLALKNRKVNEAKKFAQEYAKYTDSVKDGEDFIAEVEEISQNPYARSLEEISPDYNARQKRVSLLLADARAQYLFGDYQGAASTYRTVVAIDADNIEAKAYLTLIAKKLSEIGKLTYQQSRAELLDEVAKAWQRPAMFQVTSNNSDQGEQVVPLKAKLSQIIIPEVSFPEPGVSLTDALNTLSELSIINDKDAKGAKGVNIVARDVSDTKNVSLTVRNLTLEQILSFVTKQVNCQYDIEDGAVVVRKAANAEAYETFDFPIPAAAVTRMVGLQGASGGGDSSDPFASGDESSDGGDDTEKTGQKIRIFLEKAGVEFGPGASLAYDGTKLWVTNSTRNVEKVRRILARYNETLQVEIEARFMEVNQGALKEIGFNWEVSNQKGNTLFSTAKDRTSLNNRTLATAFSPAQETQNINISYSNGQPDPNPIPQIPPALPSTINLATDASNTVSTILGVINGYNIDLVVNAIEQNTGSDLLCSPKVTVRSGDKATITVAQEMLYPTMWGDTQAQVSESSASVVTPGVGSSGGASVAITPGTPQEFTKRDVGVVMEVTPTVEEDGAISLDMPSIKVTEFEGFMQYGGVAVAIAGNTTVSVPSGFVMPVFSVREVQTRVTVFDGATVVLGGLTREDVRTIEDSVPILGDIPLVGRLFQSKGKTSEKKNLIIFVTANKISPGGSLVREQIGNIPAGSIFSNPNIIAPSGSVNRTLVTESAAEEK</sequence>
<dbReference type="InterPro" id="IPR050810">
    <property type="entry name" value="Bact_Secretion_Sys_Channel"/>
</dbReference>
<comment type="similarity">
    <text evidence="4">Belongs to the bacterial secretin family.</text>
</comment>
<dbReference type="EMBL" id="JALBUT010000001">
    <property type="protein sequence ID" value="MDX8414789.1"/>
    <property type="molecule type" value="Genomic_DNA"/>
</dbReference>
<keyword evidence="3" id="KW-0472">Membrane</keyword>
<evidence type="ECO:0000313" key="10">
    <source>
        <dbReference type="Proteomes" id="UP001275932"/>
    </source>
</evidence>
<evidence type="ECO:0000256" key="7">
    <source>
        <dbReference type="SAM" id="SignalP"/>
    </source>
</evidence>
<feature type="coiled-coil region" evidence="5">
    <location>
        <begin position="217"/>
        <end position="244"/>
    </location>
</feature>
<dbReference type="InterPro" id="IPR011990">
    <property type="entry name" value="TPR-like_helical_dom_sf"/>
</dbReference>
<keyword evidence="5" id="KW-0175">Coiled coil</keyword>
<evidence type="ECO:0000256" key="4">
    <source>
        <dbReference type="RuleBase" id="RU004003"/>
    </source>
</evidence>
<comment type="subcellular location">
    <subcellularLocation>
        <location evidence="1">Membrane</location>
    </subcellularLocation>
</comment>
<evidence type="ECO:0000256" key="6">
    <source>
        <dbReference type="SAM" id="MobiDB-lite"/>
    </source>
</evidence>